<name>A0A839Q6Q2_MYCIR</name>
<dbReference type="SUPFAM" id="SSF50998">
    <property type="entry name" value="Quinoprotein alcohol dehydrogenase-like"/>
    <property type="match status" value="1"/>
</dbReference>
<feature type="transmembrane region" description="Helical" evidence="2">
    <location>
        <begin position="142"/>
        <end position="159"/>
    </location>
</feature>
<feature type="domain" description="Pyrrolo-quinoline quinone repeat" evidence="3">
    <location>
        <begin position="267"/>
        <end position="418"/>
    </location>
</feature>
<evidence type="ECO:0000256" key="2">
    <source>
        <dbReference type="SAM" id="Phobius"/>
    </source>
</evidence>
<dbReference type="Gene3D" id="2.130.10.10">
    <property type="entry name" value="YVTN repeat-like/Quinoprotein amine dehydrogenase"/>
    <property type="match status" value="1"/>
</dbReference>
<accession>A0A839Q6Q2</accession>
<feature type="transmembrane region" description="Helical" evidence="2">
    <location>
        <begin position="20"/>
        <end position="44"/>
    </location>
</feature>
<dbReference type="InterPro" id="IPR011047">
    <property type="entry name" value="Quinoprotein_ADH-like_sf"/>
</dbReference>
<dbReference type="AlphaFoldDB" id="A0A839Q6Q2"/>
<feature type="region of interest" description="Disordered" evidence="1">
    <location>
        <begin position="205"/>
        <end position="224"/>
    </location>
</feature>
<comment type="caution">
    <text evidence="4">The sequence shown here is derived from an EMBL/GenBank/DDBJ whole genome shotgun (WGS) entry which is preliminary data.</text>
</comment>
<evidence type="ECO:0000259" key="3">
    <source>
        <dbReference type="Pfam" id="PF13360"/>
    </source>
</evidence>
<evidence type="ECO:0000313" key="5">
    <source>
        <dbReference type="Proteomes" id="UP000550501"/>
    </source>
</evidence>
<feature type="transmembrane region" description="Helical" evidence="2">
    <location>
        <begin position="89"/>
        <end position="111"/>
    </location>
</feature>
<dbReference type="InterPro" id="IPR002372">
    <property type="entry name" value="PQQ_rpt_dom"/>
</dbReference>
<dbReference type="RefSeq" id="WP_183466146.1">
    <property type="nucleotide sequence ID" value="NZ_JACHVU010000001.1"/>
</dbReference>
<keyword evidence="2" id="KW-0812">Transmembrane</keyword>
<keyword evidence="2" id="KW-0472">Membrane</keyword>
<dbReference type="EMBL" id="JACHVU010000001">
    <property type="protein sequence ID" value="MBB2988862.1"/>
    <property type="molecule type" value="Genomic_DNA"/>
</dbReference>
<dbReference type="Pfam" id="PF13360">
    <property type="entry name" value="PQQ_2"/>
    <property type="match status" value="1"/>
</dbReference>
<dbReference type="InterPro" id="IPR015943">
    <property type="entry name" value="WD40/YVTN_repeat-like_dom_sf"/>
</dbReference>
<keyword evidence="5" id="KW-1185">Reference proteome</keyword>
<feature type="transmembrane region" description="Helical" evidence="2">
    <location>
        <begin position="56"/>
        <end position="77"/>
    </location>
</feature>
<evidence type="ECO:0000256" key="1">
    <source>
        <dbReference type="SAM" id="MobiDB-lite"/>
    </source>
</evidence>
<proteinExistence type="predicted"/>
<dbReference type="Proteomes" id="UP000550501">
    <property type="component" value="Unassembled WGS sequence"/>
</dbReference>
<protein>
    <recommendedName>
        <fullName evidence="3">Pyrrolo-quinoline quinone repeat domain-containing protein</fullName>
    </recommendedName>
</protein>
<keyword evidence="2" id="KW-1133">Transmembrane helix</keyword>
<reference evidence="4 5" key="1">
    <citation type="submission" date="2020-08" db="EMBL/GenBank/DDBJ databases">
        <title>The Agave Microbiome: Exploring the role of microbial communities in plant adaptations to desert environments.</title>
        <authorList>
            <person name="Partida-Martinez L.P."/>
        </authorList>
    </citation>
    <scope>NUCLEOTIDE SEQUENCE [LARGE SCALE GENOMIC DNA]</scope>
    <source>
        <strain evidence="4 5">AT2.18</strain>
    </source>
</reference>
<organism evidence="4 5">
    <name type="scientific">Mycolicibacterium iranicum</name>
    <name type="common">Mycobacterium iranicum</name>
    <dbReference type="NCBI Taxonomy" id="912594"/>
    <lineage>
        <taxon>Bacteria</taxon>
        <taxon>Bacillati</taxon>
        <taxon>Actinomycetota</taxon>
        <taxon>Actinomycetes</taxon>
        <taxon>Mycobacteriales</taxon>
        <taxon>Mycobacteriaceae</taxon>
        <taxon>Mycolicibacterium</taxon>
    </lineage>
</organism>
<evidence type="ECO:0000313" key="4">
    <source>
        <dbReference type="EMBL" id="MBB2988862.1"/>
    </source>
</evidence>
<feature type="transmembrane region" description="Helical" evidence="2">
    <location>
        <begin position="179"/>
        <end position="198"/>
    </location>
</feature>
<sequence>MSVDTAEPAAAERRATPPSVVVSGLCLGLLIASALCLVVAWQRLGAASYVGTDHDALLWRTTVVVSACGVLAVLYLAPWGALGRSSERLSRFLALTSAVPAVVALSGVMSLHRGSTEKLFDALAYAQQAVNGPVVTAPAREAWWLACLAVAAAALVAFVGHRPREPQEEPTFRWPSGRVATAVLSVVTASVLVIPLVLSDQSVAQTVSPPPSERGPLAQPVGPAPTPTVIDGEVVYRTGGIPFDARVAAAGPGFVTVVGGEEAGPVRVQAYDGPTGALRWTSQLAEPEVEIWNVAGTGTDSVIVLDVAQAVLGIDATTGEHLWRHDLAGPGEVYLQVSSDVVLLIEDGSASSERKTALSARTGAHLWTHAARDDCSASWRLGDIAVLAPVCDPARPDVAARLLDPQTGEERDQILLSALGIDAEGLRRNFGDAEPKEARGSIGIIEVSRVQPTREATDLLVSLDTGRLLVAAPAIHNAYLTNSESVVLFGPGDTGKGWLGSILDIPSKAVTSIGLYTRGTGGWSIHPQVIPVGAEWITSLSTAAEADKKPGEPSLSPLRMIDPSGNLRTLPAMCAPTQTPALAALAPGALLVRCGDEVVGIH</sequence>
<gene>
    <name evidence="4" type="ORF">FHR72_000319</name>
</gene>